<dbReference type="AlphaFoldDB" id="A0A381NNR0"/>
<dbReference type="GO" id="GO:0016491">
    <property type="term" value="F:oxidoreductase activity"/>
    <property type="evidence" value="ECO:0007669"/>
    <property type="project" value="UniProtKB-KW"/>
</dbReference>
<evidence type="ECO:0000259" key="11">
    <source>
        <dbReference type="SMART" id="SM00756"/>
    </source>
</evidence>
<keyword evidence="4" id="KW-0874">Quinone</keyword>
<dbReference type="Pfam" id="PF07884">
    <property type="entry name" value="VKOR"/>
    <property type="match status" value="1"/>
</dbReference>
<evidence type="ECO:0000256" key="6">
    <source>
        <dbReference type="ARBA" id="ARBA00023002"/>
    </source>
</evidence>
<dbReference type="SMART" id="SM00756">
    <property type="entry name" value="VKc"/>
    <property type="match status" value="1"/>
</dbReference>
<reference evidence="12" key="1">
    <citation type="submission" date="2018-05" db="EMBL/GenBank/DDBJ databases">
        <authorList>
            <person name="Lanie J.A."/>
            <person name="Ng W.-L."/>
            <person name="Kazmierczak K.M."/>
            <person name="Andrzejewski T.M."/>
            <person name="Davidsen T.M."/>
            <person name="Wayne K.J."/>
            <person name="Tettelin H."/>
            <person name="Glass J.I."/>
            <person name="Rusch D."/>
            <person name="Podicherti R."/>
            <person name="Tsui H.-C.T."/>
            <person name="Winkler M.E."/>
        </authorList>
    </citation>
    <scope>NUCLEOTIDE SEQUENCE</scope>
</reference>
<dbReference type="Gene3D" id="1.20.1440.130">
    <property type="entry name" value="VKOR domain"/>
    <property type="match status" value="1"/>
</dbReference>
<gene>
    <name evidence="12" type="ORF">METZ01_LOCUS9011</name>
</gene>
<protein>
    <recommendedName>
        <fullName evidence="11">Vitamin K epoxide reductase domain-containing protein</fullName>
    </recommendedName>
</protein>
<accession>A0A381NNR0</accession>
<name>A0A381NNR0_9ZZZZ</name>
<evidence type="ECO:0000256" key="5">
    <source>
        <dbReference type="ARBA" id="ARBA00022989"/>
    </source>
</evidence>
<evidence type="ECO:0000256" key="10">
    <source>
        <dbReference type="SAM" id="Phobius"/>
    </source>
</evidence>
<keyword evidence="3 10" id="KW-0812">Transmembrane</keyword>
<keyword evidence="9" id="KW-0676">Redox-active center</keyword>
<evidence type="ECO:0000256" key="4">
    <source>
        <dbReference type="ARBA" id="ARBA00022719"/>
    </source>
</evidence>
<evidence type="ECO:0000256" key="2">
    <source>
        <dbReference type="ARBA" id="ARBA00006214"/>
    </source>
</evidence>
<keyword evidence="5 10" id="KW-1133">Transmembrane helix</keyword>
<evidence type="ECO:0000313" key="12">
    <source>
        <dbReference type="EMBL" id="SUZ56157.1"/>
    </source>
</evidence>
<dbReference type="EMBL" id="UINC01000484">
    <property type="protein sequence ID" value="SUZ56157.1"/>
    <property type="molecule type" value="Genomic_DNA"/>
</dbReference>
<dbReference type="GO" id="GO:0016020">
    <property type="term" value="C:membrane"/>
    <property type="evidence" value="ECO:0007669"/>
    <property type="project" value="UniProtKB-SubCell"/>
</dbReference>
<keyword evidence="7 10" id="KW-0472">Membrane</keyword>
<dbReference type="InterPro" id="IPR038354">
    <property type="entry name" value="VKOR_sf"/>
</dbReference>
<dbReference type="GO" id="GO:0048038">
    <property type="term" value="F:quinone binding"/>
    <property type="evidence" value="ECO:0007669"/>
    <property type="project" value="UniProtKB-KW"/>
</dbReference>
<organism evidence="12">
    <name type="scientific">marine metagenome</name>
    <dbReference type="NCBI Taxonomy" id="408172"/>
    <lineage>
        <taxon>unclassified sequences</taxon>
        <taxon>metagenomes</taxon>
        <taxon>ecological metagenomes</taxon>
    </lineage>
</organism>
<dbReference type="InterPro" id="IPR012932">
    <property type="entry name" value="VKOR"/>
</dbReference>
<evidence type="ECO:0000256" key="1">
    <source>
        <dbReference type="ARBA" id="ARBA00004141"/>
    </source>
</evidence>
<evidence type="ECO:0000256" key="7">
    <source>
        <dbReference type="ARBA" id="ARBA00023136"/>
    </source>
</evidence>
<comment type="similarity">
    <text evidence="2">Belongs to the VKOR family.</text>
</comment>
<comment type="subcellular location">
    <subcellularLocation>
        <location evidence="1">Membrane</location>
        <topology evidence="1">Multi-pass membrane protein</topology>
    </subcellularLocation>
</comment>
<feature type="transmembrane region" description="Helical" evidence="10">
    <location>
        <begin position="112"/>
        <end position="136"/>
    </location>
</feature>
<proteinExistence type="inferred from homology"/>
<feature type="transmembrane region" description="Helical" evidence="10">
    <location>
        <begin position="63"/>
        <end position="81"/>
    </location>
</feature>
<evidence type="ECO:0000256" key="8">
    <source>
        <dbReference type="ARBA" id="ARBA00023157"/>
    </source>
</evidence>
<keyword evidence="6" id="KW-0560">Oxidoreductase</keyword>
<keyword evidence="8" id="KW-1015">Disulfide bond</keyword>
<evidence type="ECO:0000256" key="3">
    <source>
        <dbReference type="ARBA" id="ARBA00022692"/>
    </source>
</evidence>
<evidence type="ECO:0000256" key="9">
    <source>
        <dbReference type="ARBA" id="ARBA00023284"/>
    </source>
</evidence>
<feature type="domain" description="Vitamin K epoxide reductase" evidence="11">
    <location>
        <begin position="3"/>
        <end position="137"/>
    </location>
</feature>
<feature type="transmembrane region" description="Helical" evidence="10">
    <location>
        <begin position="88"/>
        <end position="106"/>
    </location>
</feature>
<sequence length="137" mass="14833">MPWLLLALCAVGFWVASYFTGVAYHWLKPETRWIPTFCRMPKDTCASIIFAPQARVFGVPNSVLGQLFYLTLATAGLTGGLDQSVTRLLLTGVSGVAVLLGAYLTYALLVVLRVHCILCYTSHAINLTLLALLVAAS</sequence>